<name>A0A6M5YJ24_9BACT</name>
<dbReference type="RefSeq" id="WP_171469264.1">
    <property type="nucleotide sequence ID" value="NZ_CP053452.2"/>
</dbReference>
<dbReference type="Gene3D" id="3.40.50.880">
    <property type="match status" value="1"/>
</dbReference>
<dbReference type="InterPro" id="IPR029010">
    <property type="entry name" value="ThuA-like"/>
</dbReference>
<evidence type="ECO:0000313" key="3">
    <source>
        <dbReference type="EMBL" id="QJW92972.1"/>
    </source>
</evidence>
<dbReference type="EMBL" id="CP053452">
    <property type="protein sequence ID" value="QJW92972.1"/>
    <property type="molecule type" value="Genomic_DNA"/>
</dbReference>
<evidence type="ECO:0000256" key="1">
    <source>
        <dbReference type="SAM" id="SignalP"/>
    </source>
</evidence>
<feature type="domain" description="ThuA-like" evidence="2">
    <location>
        <begin position="50"/>
        <end position="283"/>
    </location>
</feature>
<reference evidence="4" key="1">
    <citation type="submission" date="2020-05" db="EMBL/GenBank/DDBJ databases">
        <title>Frigoriglobus tundricola gen. nov., sp. nov., a psychrotolerant cellulolytic planctomycete of the family Gemmataceae with two divergent copies of 16S rRNA gene.</title>
        <authorList>
            <person name="Kulichevskaya I.S."/>
            <person name="Ivanova A.A."/>
            <person name="Naumoff D.G."/>
            <person name="Beletsky A.V."/>
            <person name="Rijpstra W.I.C."/>
            <person name="Sinninghe Damste J.S."/>
            <person name="Mardanov A.V."/>
            <person name="Ravin N.V."/>
            <person name="Dedysh S.N."/>
        </authorList>
    </citation>
    <scope>NUCLEOTIDE SEQUENCE [LARGE SCALE GENOMIC DNA]</scope>
    <source>
        <strain evidence="4">PL17</strain>
    </source>
</reference>
<dbReference type="AlphaFoldDB" id="A0A6M5YJ24"/>
<dbReference type="PANTHER" id="PTHR40469:SF2">
    <property type="entry name" value="GALACTOSE-BINDING DOMAIN-LIKE SUPERFAMILY PROTEIN"/>
    <property type="match status" value="1"/>
</dbReference>
<dbReference type="Proteomes" id="UP000503447">
    <property type="component" value="Chromosome"/>
</dbReference>
<dbReference type="KEGG" id="ftj:FTUN_0470"/>
<accession>A0A6M5YJ24</accession>
<dbReference type="Pfam" id="PF06283">
    <property type="entry name" value="ThuA"/>
    <property type="match status" value="1"/>
</dbReference>
<keyword evidence="1" id="KW-0732">Signal</keyword>
<organism evidence="3 4">
    <name type="scientific">Frigoriglobus tundricola</name>
    <dbReference type="NCBI Taxonomy" id="2774151"/>
    <lineage>
        <taxon>Bacteria</taxon>
        <taxon>Pseudomonadati</taxon>
        <taxon>Planctomycetota</taxon>
        <taxon>Planctomycetia</taxon>
        <taxon>Gemmatales</taxon>
        <taxon>Gemmataceae</taxon>
        <taxon>Frigoriglobus</taxon>
    </lineage>
</organism>
<evidence type="ECO:0000259" key="2">
    <source>
        <dbReference type="Pfam" id="PF06283"/>
    </source>
</evidence>
<dbReference type="PANTHER" id="PTHR40469">
    <property type="entry name" value="SECRETED GLYCOSYL HYDROLASE"/>
    <property type="match status" value="1"/>
</dbReference>
<dbReference type="InterPro" id="IPR029062">
    <property type="entry name" value="Class_I_gatase-like"/>
</dbReference>
<sequence length="295" mass="32740">MSRFILPLLFGAATALVAAGDDKPVDPKMMEKVFAALPTKAPAKPKATRNVLVFSKTDGFRHSSIPIGVRAITVMGDKTGAFTVYATEDESFFEPEKLKKFDAVFMLNTTERCLRSKNGGKDADAREELLKKSLADFVSSGKGLIGIHAATDTYKQWKEYTQMMGGAFVSHPWHQKVPVKVVDPKSPINAAFGGHDFEITDEIYMFRDDTALAKDRKYLLVMDTAKMDKKDADKGTRKDGTYPISWINTHGKGRCFYCSLGHREEIFWNPAVLQHYLAGIQYALGDLEADATPAK</sequence>
<evidence type="ECO:0000313" key="4">
    <source>
        <dbReference type="Proteomes" id="UP000503447"/>
    </source>
</evidence>
<gene>
    <name evidence="3" type="ORF">FTUN_0470</name>
</gene>
<proteinExistence type="predicted"/>
<feature type="chain" id="PRO_5026800904" description="ThuA-like domain-containing protein" evidence="1">
    <location>
        <begin position="19"/>
        <end position="295"/>
    </location>
</feature>
<feature type="signal peptide" evidence="1">
    <location>
        <begin position="1"/>
        <end position="18"/>
    </location>
</feature>
<protein>
    <recommendedName>
        <fullName evidence="2">ThuA-like domain-containing protein</fullName>
    </recommendedName>
</protein>
<dbReference type="SUPFAM" id="SSF52317">
    <property type="entry name" value="Class I glutamine amidotransferase-like"/>
    <property type="match status" value="1"/>
</dbReference>
<keyword evidence="4" id="KW-1185">Reference proteome</keyword>